<dbReference type="STRING" id="1572751.PK98_13360"/>
<reference evidence="1 2" key="1">
    <citation type="submission" date="2014-11" db="EMBL/GenBank/DDBJ databases">
        <title>Draft genome sequence of Kirrobacter mercurialis.</title>
        <authorList>
            <person name="Coil D.A."/>
            <person name="Eisen J.A."/>
        </authorList>
    </citation>
    <scope>NUCLEOTIDE SEQUENCE [LARGE SCALE GENOMIC DNA]</scope>
    <source>
        <strain evidence="1 2">Coronado</strain>
    </source>
</reference>
<organism evidence="1 2">
    <name type="scientific">Croceibacterium mercuriale</name>
    <dbReference type="NCBI Taxonomy" id="1572751"/>
    <lineage>
        <taxon>Bacteria</taxon>
        <taxon>Pseudomonadati</taxon>
        <taxon>Pseudomonadota</taxon>
        <taxon>Alphaproteobacteria</taxon>
        <taxon>Sphingomonadales</taxon>
        <taxon>Erythrobacteraceae</taxon>
        <taxon>Croceibacterium</taxon>
    </lineage>
</organism>
<comment type="caution">
    <text evidence="1">The sequence shown here is derived from an EMBL/GenBank/DDBJ whole genome shotgun (WGS) entry which is preliminary data.</text>
</comment>
<accession>A0A0B2BYF7</accession>
<proteinExistence type="predicted"/>
<protein>
    <submittedName>
        <fullName evidence="1">Uncharacterized protein</fullName>
    </submittedName>
</protein>
<dbReference type="RefSeq" id="WP_039097330.1">
    <property type="nucleotide sequence ID" value="NZ_JTDN01000002.1"/>
</dbReference>
<gene>
    <name evidence="1" type="ORF">PK98_13360</name>
</gene>
<dbReference type="AlphaFoldDB" id="A0A0B2BYF7"/>
<keyword evidence="2" id="KW-1185">Reference proteome</keyword>
<dbReference type="PROSITE" id="PS51257">
    <property type="entry name" value="PROKAR_LIPOPROTEIN"/>
    <property type="match status" value="1"/>
</dbReference>
<evidence type="ECO:0000313" key="2">
    <source>
        <dbReference type="Proteomes" id="UP000030988"/>
    </source>
</evidence>
<dbReference type="OrthoDB" id="7432862at2"/>
<sequence>MRIIPLLALSLLAACQPADDSPASTGGTVAAIAPADLAGSYRVGSAGGAPVDQPEAIAATLTASRIDVQSGCIRFAYDYRLAGGVLTTTSAPVASCRRALTPAEQAVQQAFAAAKQVARTAGNGVEFSGNGRSVTLFAQ</sequence>
<evidence type="ECO:0000313" key="1">
    <source>
        <dbReference type="EMBL" id="KHL24865.1"/>
    </source>
</evidence>
<dbReference type="EMBL" id="JTDN01000002">
    <property type="protein sequence ID" value="KHL24865.1"/>
    <property type="molecule type" value="Genomic_DNA"/>
</dbReference>
<name>A0A0B2BYF7_9SPHN</name>
<dbReference type="Proteomes" id="UP000030988">
    <property type="component" value="Unassembled WGS sequence"/>
</dbReference>